<evidence type="ECO:0000256" key="8">
    <source>
        <dbReference type="ARBA" id="ARBA00022989"/>
    </source>
</evidence>
<dbReference type="GO" id="GO:0071978">
    <property type="term" value="P:bacterial-type flagellum-dependent swarming motility"/>
    <property type="evidence" value="ECO:0007669"/>
    <property type="project" value="TreeGrafter"/>
</dbReference>
<gene>
    <name evidence="11" type="ORF">SAMN05444365_103568</name>
</gene>
<evidence type="ECO:0000256" key="3">
    <source>
        <dbReference type="ARBA" id="ARBA00008281"/>
    </source>
</evidence>
<evidence type="ECO:0000256" key="4">
    <source>
        <dbReference type="ARBA" id="ARBA00022475"/>
    </source>
</evidence>
<dbReference type="AlphaFoldDB" id="A0A1H3MZP2"/>
<keyword evidence="11" id="KW-0282">Flagellum</keyword>
<keyword evidence="6" id="KW-0812">Transmembrane</keyword>
<sequence>MSKNDKSDADEATPKKSKKLLMLLLAVVLLLAGAAGGYFMLAGPASGSDTPPPPEPGAVVAMDAVTVNLADGHYLKMRIALQATADAHAEPDGSKALDLAITKYTDMQIGELSSAAGRAKAKAELLAKIKEAYDGEIMDVYFTEFVMQ</sequence>
<dbReference type="Proteomes" id="UP000242415">
    <property type="component" value="Unassembled WGS sequence"/>
</dbReference>
<comment type="subcellular location">
    <subcellularLocation>
        <location evidence="2">Cell membrane</location>
        <topology evidence="2">Single-pass membrane protein</topology>
    </subcellularLocation>
</comment>
<dbReference type="GO" id="GO:0005886">
    <property type="term" value="C:plasma membrane"/>
    <property type="evidence" value="ECO:0007669"/>
    <property type="project" value="UniProtKB-SubCell"/>
</dbReference>
<evidence type="ECO:0000313" key="11">
    <source>
        <dbReference type="EMBL" id="SDY81449.1"/>
    </source>
</evidence>
<evidence type="ECO:0000256" key="5">
    <source>
        <dbReference type="ARBA" id="ARBA00022500"/>
    </source>
</evidence>
<evidence type="ECO:0000256" key="9">
    <source>
        <dbReference type="ARBA" id="ARBA00023136"/>
    </source>
</evidence>
<organism evidence="11 12">
    <name type="scientific">Micromonospora pattaloongensis</name>
    <dbReference type="NCBI Taxonomy" id="405436"/>
    <lineage>
        <taxon>Bacteria</taxon>
        <taxon>Bacillati</taxon>
        <taxon>Actinomycetota</taxon>
        <taxon>Actinomycetes</taxon>
        <taxon>Micromonosporales</taxon>
        <taxon>Micromonosporaceae</taxon>
        <taxon>Micromonospora</taxon>
    </lineage>
</organism>
<evidence type="ECO:0000256" key="6">
    <source>
        <dbReference type="ARBA" id="ARBA00022692"/>
    </source>
</evidence>
<evidence type="ECO:0000313" key="12">
    <source>
        <dbReference type="Proteomes" id="UP000242415"/>
    </source>
</evidence>
<dbReference type="OrthoDB" id="3537056at2"/>
<keyword evidence="7 10" id="KW-0283">Flagellar rotation</keyword>
<keyword evidence="9 10" id="KW-0472">Membrane</keyword>
<dbReference type="STRING" id="405436.SAMN05444365_103568"/>
<dbReference type="InterPro" id="IPR005503">
    <property type="entry name" value="FliL"/>
</dbReference>
<evidence type="ECO:0000256" key="10">
    <source>
        <dbReference type="RuleBase" id="RU364125"/>
    </source>
</evidence>
<evidence type="ECO:0000256" key="7">
    <source>
        <dbReference type="ARBA" id="ARBA00022779"/>
    </source>
</evidence>
<evidence type="ECO:0000256" key="2">
    <source>
        <dbReference type="ARBA" id="ARBA00004162"/>
    </source>
</evidence>
<comment type="similarity">
    <text evidence="3 10">Belongs to the FliL family.</text>
</comment>
<dbReference type="PANTHER" id="PTHR35091">
    <property type="entry name" value="FLAGELLAR PROTEIN FLIL"/>
    <property type="match status" value="1"/>
</dbReference>
<protein>
    <recommendedName>
        <fullName evidence="10">Flagellar protein FliL</fullName>
    </recommendedName>
</protein>
<proteinExistence type="inferred from homology"/>
<keyword evidence="11" id="KW-0969">Cilium</keyword>
<keyword evidence="11" id="KW-0966">Cell projection</keyword>
<name>A0A1H3MZP2_9ACTN</name>
<keyword evidence="8" id="KW-1133">Transmembrane helix</keyword>
<keyword evidence="4 10" id="KW-1003">Cell membrane</keyword>
<keyword evidence="5 10" id="KW-0145">Chemotaxis</keyword>
<evidence type="ECO:0000256" key="1">
    <source>
        <dbReference type="ARBA" id="ARBA00002254"/>
    </source>
</evidence>
<dbReference type="EMBL" id="FNPH01000003">
    <property type="protein sequence ID" value="SDY81449.1"/>
    <property type="molecule type" value="Genomic_DNA"/>
</dbReference>
<keyword evidence="12" id="KW-1185">Reference proteome</keyword>
<dbReference type="GO" id="GO:0006935">
    <property type="term" value="P:chemotaxis"/>
    <property type="evidence" value="ECO:0007669"/>
    <property type="project" value="UniProtKB-KW"/>
</dbReference>
<comment type="function">
    <text evidence="1 10">Controls the rotational direction of flagella during chemotaxis.</text>
</comment>
<dbReference type="Pfam" id="PF03748">
    <property type="entry name" value="FliL"/>
    <property type="match status" value="1"/>
</dbReference>
<accession>A0A1H3MZP2</accession>
<dbReference type="RefSeq" id="WP_091555627.1">
    <property type="nucleotide sequence ID" value="NZ_FNPH01000003.1"/>
</dbReference>
<dbReference type="GO" id="GO:0009425">
    <property type="term" value="C:bacterial-type flagellum basal body"/>
    <property type="evidence" value="ECO:0007669"/>
    <property type="project" value="InterPro"/>
</dbReference>
<reference evidence="12" key="1">
    <citation type="submission" date="2016-10" db="EMBL/GenBank/DDBJ databases">
        <authorList>
            <person name="Varghese N."/>
            <person name="Submissions S."/>
        </authorList>
    </citation>
    <scope>NUCLEOTIDE SEQUENCE [LARGE SCALE GENOMIC DNA]</scope>
    <source>
        <strain evidence="12">DSM 45245</strain>
    </source>
</reference>
<dbReference type="PANTHER" id="PTHR35091:SF2">
    <property type="entry name" value="FLAGELLAR PROTEIN FLIL"/>
    <property type="match status" value="1"/>
</dbReference>